<organism evidence="1 2">
    <name type="scientific">Lactococcus garvieae</name>
    <dbReference type="NCBI Taxonomy" id="1363"/>
    <lineage>
        <taxon>Bacteria</taxon>
        <taxon>Bacillati</taxon>
        <taxon>Bacillota</taxon>
        <taxon>Bacilli</taxon>
        <taxon>Lactobacillales</taxon>
        <taxon>Streptococcaceae</taxon>
        <taxon>Lactococcus</taxon>
    </lineage>
</organism>
<evidence type="ECO:0000313" key="1">
    <source>
        <dbReference type="EMBL" id="MDH7959424.1"/>
    </source>
</evidence>
<reference evidence="1" key="1">
    <citation type="submission" date="2023-04" db="EMBL/GenBank/DDBJ databases">
        <title>Genomic analysis of Lactococcus garvieae isolates.</title>
        <authorList>
            <person name="Zhanghang C."/>
        </authorList>
    </citation>
    <scope>NUCLEOTIDE SEQUENCE</scope>
    <source>
        <strain evidence="1">ZB-1</strain>
    </source>
</reference>
<protein>
    <submittedName>
        <fullName evidence="1">Uncharacterized protein</fullName>
    </submittedName>
</protein>
<gene>
    <name evidence="1" type="ORF">QHR29_02945</name>
</gene>
<dbReference type="RefSeq" id="WP_265149425.1">
    <property type="nucleotide sequence ID" value="NZ_AP026069.1"/>
</dbReference>
<proteinExistence type="predicted"/>
<dbReference type="AlphaFoldDB" id="A0AA43PF07"/>
<dbReference type="Proteomes" id="UP001157396">
    <property type="component" value="Unassembled WGS sequence"/>
</dbReference>
<name>A0AA43PF07_9LACT</name>
<evidence type="ECO:0000313" key="2">
    <source>
        <dbReference type="Proteomes" id="UP001157396"/>
    </source>
</evidence>
<accession>A0AA43PF07</accession>
<comment type="caution">
    <text evidence="1">The sequence shown here is derived from an EMBL/GenBank/DDBJ whole genome shotgun (WGS) entry which is preliminary data.</text>
</comment>
<sequence length="73" mass="8433">MKFPVSECKYCGGNYFEVKGTTKGVFADLYNSDGKFINTTEPTDSLFYKYGKRWFCANSKCGRQLFTEKDIKE</sequence>
<dbReference type="EMBL" id="JARYTV010000002">
    <property type="protein sequence ID" value="MDH7959424.1"/>
    <property type="molecule type" value="Genomic_DNA"/>
</dbReference>